<evidence type="ECO:0000313" key="1">
    <source>
        <dbReference type="EMBL" id="CAF4341942.1"/>
    </source>
</evidence>
<comment type="caution">
    <text evidence="1">The sequence shown here is derived from an EMBL/GenBank/DDBJ whole genome shotgun (WGS) entry which is preliminary data.</text>
</comment>
<dbReference type="EMBL" id="CAJOBD010047926">
    <property type="protein sequence ID" value="CAF4341942.1"/>
    <property type="molecule type" value="Genomic_DNA"/>
</dbReference>
<sequence length="38" mass="4381">TENDIDDDLEDELHVSKRELALLLEDNASILNNEELQN</sequence>
<organism evidence="1 2">
    <name type="scientific">Rotaria sordida</name>
    <dbReference type="NCBI Taxonomy" id="392033"/>
    <lineage>
        <taxon>Eukaryota</taxon>
        <taxon>Metazoa</taxon>
        <taxon>Spiralia</taxon>
        <taxon>Gnathifera</taxon>
        <taxon>Rotifera</taxon>
        <taxon>Eurotatoria</taxon>
        <taxon>Bdelloidea</taxon>
        <taxon>Philodinida</taxon>
        <taxon>Philodinidae</taxon>
        <taxon>Rotaria</taxon>
    </lineage>
</organism>
<dbReference type="Proteomes" id="UP000663836">
    <property type="component" value="Unassembled WGS sequence"/>
</dbReference>
<dbReference type="AlphaFoldDB" id="A0A820KGW1"/>
<accession>A0A820KGW1</accession>
<evidence type="ECO:0000313" key="2">
    <source>
        <dbReference type="Proteomes" id="UP000663836"/>
    </source>
</evidence>
<name>A0A820KGW1_9BILA</name>
<protein>
    <submittedName>
        <fullName evidence="1">Uncharacterized protein</fullName>
    </submittedName>
</protein>
<proteinExistence type="predicted"/>
<gene>
    <name evidence="1" type="ORF">JBS370_LOCUS41656</name>
</gene>
<reference evidence="1" key="1">
    <citation type="submission" date="2021-02" db="EMBL/GenBank/DDBJ databases">
        <authorList>
            <person name="Nowell W R."/>
        </authorList>
    </citation>
    <scope>NUCLEOTIDE SEQUENCE</scope>
</reference>
<feature type="non-terminal residue" evidence="1">
    <location>
        <position position="1"/>
    </location>
</feature>
<feature type="non-terminal residue" evidence="1">
    <location>
        <position position="38"/>
    </location>
</feature>